<dbReference type="EMBL" id="CAJRST010041110">
    <property type="protein sequence ID" value="CAG6021978.1"/>
    <property type="molecule type" value="Genomic_DNA"/>
</dbReference>
<dbReference type="AlphaFoldDB" id="A0A8S4C391"/>
<keyword evidence="2" id="KW-1185">Reference proteome</keyword>
<comment type="caution">
    <text evidence="1">The sequence shown here is derived from an EMBL/GenBank/DDBJ whole genome shotgun (WGS) entry which is preliminary data.</text>
</comment>
<reference evidence="1" key="1">
    <citation type="submission" date="2021-05" db="EMBL/GenBank/DDBJ databases">
        <authorList>
            <person name="Tigano A."/>
        </authorList>
    </citation>
    <scope>NUCLEOTIDE SEQUENCE</scope>
</reference>
<evidence type="ECO:0000313" key="2">
    <source>
        <dbReference type="Proteomes" id="UP000677803"/>
    </source>
</evidence>
<name>A0A8S4C391_9TELE</name>
<protein>
    <submittedName>
        <fullName evidence="1">(Atlantic silverside) hypothetical protein</fullName>
    </submittedName>
</protein>
<evidence type="ECO:0000313" key="1">
    <source>
        <dbReference type="EMBL" id="CAG6021978.1"/>
    </source>
</evidence>
<dbReference type="Proteomes" id="UP000677803">
    <property type="component" value="Unassembled WGS sequence"/>
</dbReference>
<accession>A0A8S4C391</accession>
<sequence length="67" mass="7430">MWVQEGNDEEARSQTKTRKVQGVWGAGLQIPRAAENLQHLLTSGPEILDVKVPLKSVIKSQDSVFSK</sequence>
<organism evidence="1 2">
    <name type="scientific">Menidia menidia</name>
    <name type="common">Atlantic silverside</name>
    <dbReference type="NCBI Taxonomy" id="238744"/>
    <lineage>
        <taxon>Eukaryota</taxon>
        <taxon>Metazoa</taxon>
        <taxon>Chordata</taxon>
        <taxon>Craniata</taxon>
        <taxon>Vertebrata</taxon>
        <taxon>Euteleostomi</taxon>
        <taxon>Actinopterygii</taxon>
        <taxon>Neopterygii</taxon>
        <taxon>Teleostei</taxon>
        <taxon>Neoteleostei</taxon>
        <taxon>Acanthomorphata</taxon>
        <taxon>Ovalentaria</taxon>
        <taxon>Atherinomorphae</taxon>
        <taxon>Atheriniformes</taxon>
        <taxon>Atherinopsidae</taxon>
        <taxon>Menidiinae</taxon>
        <taxon>Menidia</taxon>
    </lineage>
</organism>
<proteinExistence type="predicted"/>
<gene>
    <name evidence="1" type="ORF">MMEN_LOCUS22162</name>
</gene>